<evidence type="ECO:0000313" key="4">
    <source>
        <dbReference type="Proteomes" id="UP000321598"/>
    </source>
</evidence>
<protein>
    <submittedName>
        <fullName evidence="2">Uncharacterized protein</fullName>
    </submittedName>
</protein>
<dbReference type="OrthoDB" id="2218409at2"/>
<dbReference type="Proteomes" id="UP000254956">
    <property type="component" value="Unassembled WGS sequence"/>
</dbReference>
<dbReference type="RefSeq" id="WP_002509522.1">
    <property type="nucleotide sequence ID" value="NZ_AP019698.1"/>
</dbReference>
<reference evidence="2 3" key="1">
    <citation type="submission" date="2018-06" db="EMBL/GenBank/DDBJ databases">
        <authorList>
            <consortium name="Pathogen Informatics"/>
            <person name="Doyle S."/>
        </authorList>
    </citation>
    <scope>NUCLEOTIDE SEQUENCE [LARGE SCALE GENOMIC DNA]</scope>
    <source>
        <strain evidence="2 3">NCTC12413</strain>
    </source>
</reference>
<dbReference type="EMBL" id="BKAV01000005">
    <property type="protein sequence ID" value="GEP99798.1"/>
    <property type="molecule type" value="Genomic_DNA"/>
</dbReference>
<evidence type="ECO:0000313" key="3">
    <source>
        <dbReference type="Proteomes" id="UP000254956"/>
    </source>
</evidence>
<proteinExistence type="predicted"/>
<gene>
    <name evidence="2" type="ORF">NCTC12413_02306</name>
    <name evidence="1" type="ORF">SAR03_08360</name>
</gene>
<accession>A0A2T7BTG4</accession>
<dbReference type="EMBL" id="UGZE01000001">
    <property type="protein sequence ID" value="SUJ25390.1"/>
    <property type="molecule type" value="Genomic_DNA"/>
</dbReference>
<name>A0A2T7BTG4_9STAP</name>
<dbReference type="Proteomes" id="UP000321598">
    <property type="component" value="Unassembled WGS sequence"/>
</dbReference>
<evidence type="ECO:0000313" key="2">
    <source>
        <dbReference type="EMBL" id="SUJ25390.1"/>
    </source>
</evidence>
<sequence>MIDGKYAVYQSETYKVVDISGSEVLLVTEDAASELKGFQAETTTHTLHTLYYKHVQRDKLDELYELFQEARYQGAIFDYYQDNEGNHYIGTNDQEKANTFGLVASLDDYYSAVVAEEDIEKIIHRHHLE</sequence>
<evidence type="ECO:0000313" key="1">
    <source>
        <dbReference type="EMBL" id="GEP99798.1"/>
    </source>
</evidence>
<dbReference type="GeneID" id="97288608"/>
<dbReference type="AlphaFoldDB" id="A0A2T7BTG4"/>
<organism evidence="2 3">
    <name type="scientific">Staphylococcus arlettae</name>
    <dbReference type="NCBI Taxonomy" id="29378"/>
    <lineage>
        <taxon>Bacteria</taxon>
        <taxon>Bacillati</taxon>
        <taxon>Bacillota</taxon>
        <taxon>Bacilli</taxon>
        <taxon>Bacillales</taxon>
        <taxon>Staphylococcaceae</taxon>
        <taxon>Staphylococcus</taxon>
    </lineage>
</organism>
<reference evidence="1 4" key="2">
    <citation type="submission" date="2019-07" db="EMBL/GenBank/DDBJ databases">
        <title>Whole genome shotgun sequence of Staphylococcus arlettae NBRC 109765.</title>
        <authorList>
            <person name="Hosoyama A."/>
            <person name="Uohara A."/>
            <person name="Ohji S."/>
            <person name="Ichikawa N."/>
        </authorList>
    </citation>
    <scope>NUCLEOTIDE SEQUENCE [LARGE SCALE GENOMIC DNA]</scope>
    <source>
        <strain evidence="1 4">NBRC 109765</strain>
    </source>
</reference>
<keyword evidence="4" id="KW-1185">Reference proteome</keyword>